<evidence type="ECO:0000256" key="6">
    <source>
        <dbReference type="ARBA" id="ARBA00022989"/>
    </source>
</evidence>
<evidence type="ECO:0000313" key="10">
    <source>
        <dbReference type="Proteomes" id="UP000602653"/>
    </source>
</evidence>
<gene>
    <name evidence="9" type="ORF">JTE88_08880</name>
</gene>
<keyword evidence="4" id="KW-1003">Cell membrane</keyword>
<feature type="transmembrane region" description="Helical" evidence="8">
    <location>
        <begin position="313"/>
        <end position="338"/>
    </location>
</feature>
<keyword evidence="7 8" id="KW-0472">Membrane</keyword>
<feature type="transmembrane region" description="Helical" evidence="8">
    <location>
        <begin position="190"/>
        <end position="210"/>
    </location>
</feature>
<proteinExistence type="inferred from homology"/>
<dbReference type="RefSeq" id="WP_204424456.1">
    <property type="nucleotide sequence ID" value="NZ_CP070228.1"/>
</dbReference>
<evidence type="ECO:0000256" key="4">
    <source>
        <dbReference type="ARBA" id="ARBA00022475"/>
    </source>
</evidence>
<dbReference type="Pfam" id="PF01554">
    <property type="entry name" value="MatE"/>
    <property type="match status" value="2"/>
</dbReference>
<comment type="similarity">
    <text evidence="2">Belongs to the multi antimicrobial extrusion (MATE) (TC 2.A.66.1) family.</text>
</comment>
<organism evidence="9 10">
    <name type="scientific">Arcanobacterium phocisimile</name>
    <dbReference type="NCBI Taxonomy" id="1302235"/>
    <lineage>
        <taxon>Bacteria</taxon>
        <taxon>Bacillati</taxon>
        <taxon>Actinomycetota</taxon>
        <taxon>Actinomycetes</taxon>
        <taxon>Actinomycetales</taxon>
        <taxon>Actinomycetaceae</taxon>
        <taxon>Arcanobacterium</taxon>
    </lineage>
</organism>
<feature type="transmembrane region" description="Helical" evidence="8">
    <location>
        <begin position="132"/>
        <end position="154"/>
    </location>
</feature>
<dbReference type="InterPro" id="IPR048279">
    <property type="entry name" value="MdtK-like"/>
</dbReference>
<protein>
    <submittedName>
        <fullName evidence="9">MATE family efflux transporter</fullName>
    </submittedName>
</protein>
<evidence type="ECO:0000256" key="5">
    <source>
        <dbReference type="ARBA" id="ARBA00022692"/>
    </source>
</evidence>
<evidence type="ECO:0000256" key="8">
    <source>
        <dbReference type="SAM" id="Phobius"/>
    </source>
</evidence>
<keyword evidence="5 8" id="KW-0812">Transmembrane</keyword>
<feature type="transmembrane region" description="Helical" evidence="8">
    <location>
        <begin position="166"/>
        <end position="184"/>
    </location>
</feature>
<dbReference type="Proteomes" id="UP000602653">
    <property type="component" value="Chromosome"/>
</dbReference>
<comment type="subcellular location">
    <subcellularLocation>
        <location evidence="1">Cell membrane</location>
        <topology evidence="1">Multi-pass membrane protein</topology>
    </subcellularLocation>
</comment>
<evidence type="ECO:0000256" key="7">
    <source>
        <dbReference type="ARBA" id="ARBA00023136"/>
    </source>
</evidence>
<sequence>MSRNELADVDASIIRLALPSLGALLAEPLLVAVDTTMIGRLPGTAPLAGLSLASTILTTLVGLCIFLTYATTAATARAVGAGNKSQGYRYGIDGMWLAAGLGAFLGAVLYFGGPMIISWFGPDPAVSTQAVAYLHASSWGLPGMLIVLAATGTLRGFADARTPFKVATGGALANIPINALLIYVFGWGIIGAGLGTALAQTSMALVLIVIIARRARAEHTSLLASGAGVLGSLAQAIPLIIRTLSLRAAILLLIAGASGLGTVALATNQIVMTVWNFMSYGLDSLATAAQILVGQALGLKQPKTVRHVLNRCMLWGLWVGIGLGVIVAGLSFVVPSIMTTDGDVQSLSRTVLWIASIAIPLASIAFMLDGILIGAGDTNRLAWYMLATLAAFSPIAGIILWNPQWFTQTSGMAVLWLGYGGVTMAVRAGTQFVRTRGTEWMHL</sequence>
<feature type="transmembrane region" description="Helical" evidence="8">
    <location>
        <begin position="90"/>
        <end position="112"/>
    </location>
</feature>
<dbReference type="PANTHER" id="PTHR42893:SF46">
    <property type="entry name" value="PROTEIN DETOXIFICATION 44, CHLOROPLASTIC"/>
    <property type="match status" value="1"/>
</dbReference>
<feature type="transmembrane region" description="Helical" evidence="8">
    <location>
        <begin position="12"/>
        <end position="33"/>
    </location>
</feature>
<dbReference type="PANTHER" id="PTHR42893">
    <property type="entry name" value="PROTEIN DETOXIFICATION 44, CHLOROPLASTIC-RELATED"/>
    <property type="match status" value="1"/>
</dbReference>
<evidence type="ECO:0000256" key="1">
    <source>
        <dbReference type="ARBA" id="ARBA00004651"/>
    </source>
</evidence>
<evidence type="ECO:0000256" key="2">
    <source>
        <dbReference type="ARBA" id="ARBA00010199"/>
    </source>
</evidence>
<dbReference type="InterPro" id="IPR044644">
    <property type="entry name" value="DinF-like"/>
</dbReference>
<feature type="transmembrane region" description="Helical" evidence="8">
    <location>
        <begin position="222"/>
        <end position="241"/>
    </location>
</feature>
<feature type="transmembrane region" description="Helical" evidence="8">
    <location>
        <begin position="350"/>
        <end position="375"/>
    </location>
</feature>
<feature type="transmembrane region" description="Helical" evidence="8">
    <location>
        <begin position="413"/>
        <end position="433"/>
    </location>
</feature>
<feature type="transmembrane region" description="Helical" evidence="8">
    <location>
        <begin position="381"/>
        <end position="401"/>
    </location>
</feature>
<evidence type="ECO:0000313" key="9">
    <source>
        <dbReference type="EMBL" id="QRV02163.1"/>
    </source>
</evidence>
<name>A0ABX7IGB4_9ACTO</name>
<feature type="transmembrane region" description="Helical" evidence="8">
    <location>
        <begin position="247"/>
        <end position="267"/>
    </location>
</feature>
<dbReference type="PIRSF" id="PIRSF006603">
    <property type="entry name" value="DinF"/>
    <property type="match status" value="1"/>
</dbReference>
<dbReference type="NCBIfam" id="TIGR00797">
    <property type="entry name" value="matE"/>
    <property type="match status" value="1"/>
</dbReference>
<dbReference type="InterPro" id="IPR002528">
    <property type="entry name" value="MATE_fam"/>
</dbReference>
<keyword evidence="10" id="KW-1185">Reference proteome</keyword>
<dbReference type="EMBL" id="CP070228">
    <property type="protein sequence ID" value="QRV02163.1"/>
    <property type="molecule type" value="Genomic_DNA"/>
</dbReference>
<evidence type="ECO:0000256" key="3">
    <source>
        <dbReference type="ARBA" id="ARBA00022448"/>
    </source>
</evidence>
<reference evidence="9 10" key="1">
    <citation type="submission" date="2021-02" db="EMBL/GenBank/DDBJ databases">
        <title>Complete Genome Sequence of Arcanobacterium phocisimile strain DSM 26142T from a harbour seal.</title>
        <authorList>
            <person name="Borowiak M."/>
            <person name="Alssahen M."/>
            <person name="Malorny B."/>
            <person name="Laemmler C."/>
            <person name="Siebert U."/>
            <person name="Ploetz M."/>
            <person name="Abdulmawjood A."/>
        </authorList>
    </citation>
    <scope>NUCLEOTIDE SEQUENCE [LARGE SCALE GENOMIC DNA]</scope>
    <source>
        <strain evidence="9 10">DSM 26142</strain>
    </source>
</reference>
<feature type="transmembrane region" description="Helical" evidence="8">
    <location>
        <begin position="45"/>
        <end position="69"/>
    </location>
</feature>
<accession>A0ABX7IGB4</accession>
<keyword evidence="6 8" id="KW-1133">Transmembrane helix</keyword>
<keyword evidence="3" id="KW-0813">Transport</keyword>